<keyword evidence="2" id="KW-0677">Repeat</keyword>
<dbReference type="PANTHER" id="PTHR46093:SF18">
    <property type="entry name" value="FIBRONECTIN TYPE-III DOMAIN-CONTAINING PROTEIN"/>
    <property type="match status" value="1"/>
</dbReference>
<evidence type="ECO:0000256" key="2">
    <source>
        <dbReference type="ARBA" id="ARBA00022737"/>
    </source>
</evidence>
<keyword evidence="5" id="KW-1185">Reference proteome</keyword>
<gene>
    <name evidence="4" type="primary">rngB_3</name>
    <name evidence="4" type="ORF">A0J61_06010</name>
</gene>
<protein>
    <submittedName>
        <fullName evidence="4">RING finger protein B</fullName>
    </submittedName>
</protein>
<accession>A0A1C7NAA2</accession>
<feature type="transmembrane region" description="Helical" evidence="3">
    <location>
        <begin position="355"/>
        <end position="374"/>
    </location>
</feature>
<evidence type="ECO:0000256" key="1">
    <source>
        <dbReference type="ARBA" id="ARBA00022441"/>
    </source>
</evidence>
<feature type="transmembrane region" description="Helical" evidence="3">
    <location>
        <begin position="411"/>
        <end position="430"/>
    </location>
</feature>
<sequence>MKPLEQKYSSTNRPIYGAASISIRGTVYIYGGFYHVSPWNKEALWKLSTTGSLTQLATDPYASPALIYTSLQSYQDKYLFAFGGHLNEATPFTNETSENLRYYQLDLETLKWKQLQKKNTTISPLERFWHTTTKYKDKVYMLGGMNKTHGQNDFWMYDVNVDIWTRLPMFIKTGICGHTSIMTDEGKMITLGGYQCTNSKDFSIMNDKTLWPLDKAFIFDTISNSWYEQNLTGSIIPSARTFHTAVKTEHQTIAVCGGQDGKASPFQTYLTQPIALLDVNTWSWKTPSTSSYQPLPRSHAVAGVVNNTKIIYGLGINDHTVYDDFYLFDLESDQWTPNLEEASVKSASRLEDWKIGLCFVGSGFVLMFALFFIYRSTRKNSQYFQMVYARLKKSVWSPRSGEPLWAEAARLTFRILSFIVFSIVAAGLVIQVKKSPIIEQQHEEYGSNQTIALPDVRFCFDSWLRGQAPSIQCTTDRGESCNHYMINMTDTIQSDLNYYGTSRPSCTLFQPSFNFTPSYVNFYYTGLPTNDSVVHVGLYHPRHNPNIPVYNLSGSFDRWYSPDEKARFKLMEQMNLRTDNTYTITSHTGFTQIAYSIYERRVLPPDDLRSLFGLFGTPDHQQQFSIQSKVFMDQLIERSPVDTGTIQLFASNPSRVMVEEHRTFTLIQGLGILGGFIGLFVALLVNLFGFRPRSPFGIVHRWFLPKTQAALLKGLKETMLSSTSQQQQIQQEQQKRYSNKVETTFYAVPMVQPVHERFLKTPVYHSKVNNKKDSCVASTDREIENQQQITRMEKLENRLRIFDVLLKAYYIDDEVFQSLRNQRQSQ</sequence>
<dbReference type="Proteomes" id="UP000093000">
    <property type="component" value="Unassembled WGS sequence"/>
</dbReference>
<dbReference type="EMBL" id="LUGH01000343">
    <property type="protein sequence ID" value="OBZ85950.1"/>
    <property type="molecule type" value="Genomic_DNA"/>
</dbReference>
<reference evidence="4 5" key="1">
    <citation type="submission" date="2016-03" db="EMBL/GenBank/DDBJ databases">
        <title>Choanephora cucurbitarum.</title>
        <authorList>
            <person name="Min B."/>
            <person name="Park H."/>
            <person name="Park J.-H."/>
            <person name="Shin H.-D."/>
            <person name="Choi I.-G."/>
        </authorList>
    </citation>
    <scope>NUCLEOTIDE SEQUENCE [LARGE SCALE GENOMIC DNA]</scope>
    <source>
        <strain evidence="4 5">KUS-F28377</strain>
    </source>
</reference>
<keyword evidence="3" id="KW-1133">Transmembrane helix</keyword>
<organism evidence="4 5">
    <name type="scientific">Choanephora cucurbitarum</name>
    <dbReference type="NCBI Taxonomy" id="101091"/>
    <lineage>
        <taxon>Eukaryota</taxon>
        <taxon>Fungi</taxon>
        <taxon>Fungi incertae sedis</taxon>
        <taxon>Mucoromycota</taxon>
        <taxon>Mucoromycotina</taxon>
        <taxon>Mucoromycetes</taxon>
        <taxon>Mucorales</taxon>
        <taxon>Mucorineae</taxon>
        <taxon>Choanephoraceae</taxon>
        <taxon>Choanephoroideae</taxon>
        <taxon>Choanephora</taxon>
    </lineage>
</organism>
<dbReference type="InterPro" id="IPR015915">
    <property type="entry name" value="Kelch-typ_b-propeller"/>
</dbReference>
<feature type="transmembrane region" description="Helical" evidence="3">
    <location>
        <begin position="664"/>
        <end position="688"/>
    </location>
</feature>
<dbReference type="STRING" id="101091.A0A1C7NAA2"/>
<evidence type="ECO:0000313" key="4">
    <source>
        <dbReference type="EMBL" id="OBZ85950.1"/>
    </source>
</evidence>
<dbReference type="InterPro" id="IPR011043">
    <property type="entry name" value="Gal_Oxase/kelch_b-propeller"/>
</dbReference>
<proteinExistence type="predicted"/>
<dbReference type="PANTHER" id="PTHR46093">
    <property type="entry name" value="ACYL-COA-BINDING DOMAIN-CONTAINING PROTEIN 5"/>
    <property type="match status" value="1"/>
</dbReference>
<keyword evidence="1" id="KW-0880">Kelch repeat</keyword>
<keyword evidence="3" id="KW-0812">Transmembrane</keyword>
<dbReference type="SUPFAM" id="SSF50965">
    <property type="entry name" value="Galactose oxidase, central domain"/>
    <property type="match status" value="1"/>
</dbReference>
<evidence type="ECO:0000313" key="5">
    <source>
        <dbReference type="Proteomes" id="UP000093000"/>
    </source>
</evidence>
<dbReference type="OrthoDB" id="432528at2759"/>
<keyword evidence="3" id="KW-0472">Membrane</keyword>
<evidence type="ECO:0000256" key="3">
    <source>
        <dbReference type="SAM" id="Phobius"/>
    </source>
</evidence>
<comment type="caution">
    <text evidence="4">The sequence shown here is derived from an EMBL/GenBank/DDBJ whole genome shotgun (WGS) entry which is preliminary data.</text>
</comment>
<name>A0A1C7NAA2_9FUNG</name>
<dbReference type="Pfam" id="PF24681">
    <property type="entry name" value="Kelch_KLHDC2_KLHL20_DRC7"/>
    <property type="match status" value="1"/>
</dbReference>
<dbReference type="InParanoid" id="A0A1C7NAA2"/>
<dbReference type="AlphaFoldDB" id="A0A1C7NAA2"/>
<dbReference type="Gene3D" id="2.120.10.80">
    <property type="entry name" value="Kelch-type beta propeller"/>
    <property type="match status" value="2"/>
</dbReference>